<keyword evidence="2" id="KW-1185">Reference proteome</keyword>
<reference evidence="1 2" key="1">
    <citation type="submission" date="2019-04" db="EMBL/GenBank/DDBJ databases">
        <title>Sphingobacterium olei sp. nov., isolated from oil-contaminated soil.</title>
        <authorList>
            <person name="Liu B."/>
        </authorList>
    </citation>
    <scope>NUCLEOTIDE SEQUENCE [LARGE SCALE GENOMIC DNA]</scope>
    <source>
        <strain evidence="1 2">HAL-9</strain>
    </source>
</reference>
<dbReference type="OrthoDB" id="1274715at2"/>
<evidence type="ECO:0008006" key="3">
    <source>
        <dbReference type="Google" id="ProtNLM"/>
    </source>
</evidence>
<evidence type="ECO:0000313" key="1">
    <source>
        <dbReference type="EMBL" id="TJZ62999.1"/>
    </source>
</evidence>
<dbReference type="AlphaFoldDB" id="A0A4U0P6M9"/>
<organism evidence="1 2">
    <name type="scientific">Sphingobacterium olei</name>
    <dbReference type="NCBI Taxonomy" id="2571155"/>
    <lineage>
        <taxon>Bacteria</taxon>
        <taxon>Pseudomonadati</taxon>
        <taxon>Bacteroidota</taxon>
        <taxon>Sphingobacteriia</taxon>
        <taxon>Sphingobacteriales</taxon>
        <taxon>Sphingobacteriaceae</taxon>
        <taxon>Sphingobacterium</taxon>
    </lineage>
</organism>
<evidence type="ECO:0000313" key="2">
    <source>
        <dbReference type="Proteomes" id="UP000306808"/>
    </source>
</evidence>
<dbReference type="Proteomes" id="UP000306808">
    <property type="component" value="Unassembled WGS sequence"/>
</dbReference>
<comment type="caution">
    <text evidence="1">The sequence shown here is derived from an EMBL/GenBank/DDBJ whole genome shotgun (WGS) entry which is preliminary data.</text>
</comment>
<accession>A0A4U0P6M9</accession>
<proteinExistence type="predicted"/>
<dbReference type="EMBL" id="SUME01000001">
    <property type="protein sequence ID" value="TJZ62999.1"/>
    <property type="molecule type" value="Genomic_DNA"/>
</dbReference>
<protein>
    <recommendedName>
        <fullName evidence="3">RHS repeat-associated core domain-containing protein</fullName>
    </recommendedName>
</protein>
<sequence length="97" mass="10787">MVINDPLADAYVGMTPYGFVGNDPINYLDPDCRKIDGVSSGYCYQEYMSWRSAIGQGEQDLVGLMERLESGEEGFSTPITTLKGVLAKAYQYTWSLK</sequence>
<name>A0A4U0P6M9_9SPHI</name>
<gene>
    <name evidence="1" type="ORF">FAZ15_01495</name>
</gene>
<dbReference type="RefSeq" id="WP_136899423.1">
    <property type="nucleotide sequence ID" value="NZ_SUME01000001.1"/>
</dbReference>